<sequence>MGGVYISREMKLKLFNWASAPGKVDVELELELALMQTHPVVVEELFKLETSNTGSDLPRGAEQKSHRASQ</sequence>
<feature type="compositionally biased region" description="Basic and acidic residues" evidence="1">
    <location>
        <begin position="59"/>
        <end position="70"/>
    </location>
</feature>
<evidence type="ECO:0000256" key="1">
    <source>
        <dbReference type="SAM" id="MobiDB-lite"/>
    </source>
</evidence>
<reference evidence="2" key="2">
    <citation type="submission" date="2018-04" db="EMBL/GenBank/DDBJ databases">
        <title>OnivRS2 (Oryza nivara Reference Sequence Version 2).</title>
        <authorList>
            <person name="Zhang J."/>
            <person name="Kudrna D."/>
            <person name="Lee S."/>
            <person name="Talag J."/>
            <person name="Rajasekar S."/>
            <person name="Welchert J."/>
            <person name="Hsing Y.-I."/>
            <person name="Wing R.A."/>
        </authorList>
    </citation>
    <scope>NUCLEOTIDE SEQUENCE [LARGE SCALE GENOMIC DNA]</scope>
    <source>
        <strain evidence="2">SL10</strain>
    </source>
</reference>
<dbReference type="AlphaFoldDB" id="A0A0E0G910"/>
<evidence type="ECO:0000313" key="2">
    <source>
        <dbReference type="EnsemblPlants" id="ONIVA02G24680.1"/>
    </source>
</evidence>
<proteinExistence type="predicted"/>
<accession>A0A0E0G910</accession>
<name>A0A0E0G910_ORYNI</name>
<evidence type="ECO:0000313" key="3">
    <source>
        <dbReference type="Proteomes" id="UP000006591"/>
    </source>
</evidence>
<dbReference type="Gramene" id="ONIVA02G24680.1">
    <property type="protein sequence ID" value="ONIVA02G24680.1"/>
    <property type="gene ID" value="ONIVA02G24680"/>
</dbReference>
<dbReference type="EnsemblPlants" id="ONIVA02G24680.1">
    <property type="protein sequence ID" value="ONIVA02G24680.1"/>
    <property type="gene ID" value="ONIVA02G24680"/>
</dbReference>
<organism evidence="2">
    <name type="scientific">Oryza nivara</name>
    <name type="common">Indian wild rice</name>
    <name type="synonym">Oryza sativa f. spontanea</name>
    <dbReference type="NCBI Taxonomy" id="4536"/>
    <lineage>
        <taxon>Eukaryota</taxon>
        <taxon>Viridiplantae</taxon>
        <taxon>Streptophyta</taxon>
        <taxon>Embryophyta</taxon>
        <taxon>Tracheophyta</taxon>
        <taxon>Spermatophyta</taxon>
        <taxon>Magnoliopsida</taxon>
        <taxon>Liliopsida</taxon>
        <taxon>Poales</taxon>
        <taxon>Poaceae</taxon>
        <taxon>BOP clade</taxon>
        <taxon>Oryzoideae</taxon>
        <taxon>Oryzeae</taxon>
        <taxon>Oryzinae</taxon>
        <taxon>Oryza</taxon>
    </lineage>
</organism>
<feature type="region of interest" description="Disordered" evidence="1">
    <location>
        <begin position="51"/>
        <end position="70"/>
    </location>
</feature>
<reference evidence="2" key="1">
    <citation type="submission" date="2015-04" db="UniProtKB">
        <authorList>
            <consortium name="EnsemblPlants"/>
        </authorList>
    </citation>
    <scope>IDENTIFICATION</scope>
    <source>
        <strain evidence="2">SL10</strain>
    </source>
</reference>
<keyword evidence="3" id="KW-1185">Reference proteome</keyword>
<dbReference type="Proteomes" id="UP000006591">
    <property type="component" value="Chromosome 2"/>
</dbReference>
<protein>
    <submittedName>
        <fullName evidence="2">Uncharacterized protein</fullName>
    </submittedName>
</protein>
<dbReference type="HOGENOM" id="CLU_2762133_0_0_1"/>